<sequence length="151" mass="16391">MKRMQLITSLVICLSVIFSLTSCSNGDNVNITPTVVQNSVQTGGWKITSFIDSGKDETSHYSGYTFTFQTNGTLTATNSSNTNTGTWSIGDNNSSDDSVTSLHFNIVFNAGNDFEKLTEDWNFISQSSSKIELIHVSGGNGGTDYLTFEKS</sequence>
<accession>A0A9D7XST1</accession>
<feature type="signal peptide" evidence="1">
    <location>
        <begin position="1"/>
        <end position="24"/>
    </location>
</feature>
<gene>
    <name evidence="2" type="ORF">IPP15_23830</name>
</gene>
<organism evidence="2 3">
    <name type="scientific">Candidatus Opimibacter skivensis</name>
    <dbReference type="NCBI Taxonomy" id="2982028"/>
    <lineage>
        <taxon>Bacteria</taxon>
        <taxon>Pseudomonadati</taxon>
        <taxon>Bacteroidota</taxon>
        <taxon>Saprospiria</taxon>
        <taxon>Saprospirales</taxon>
        <taxon>Saprospiraceae</taxon>
        <taxon>Candidatus Opimibacter</taxon>
    </lineage>
</organism>
<evidence type="ECO:0000313" key="3">
    <source>
        <dbReference type="Proteomes" id="UP000808337"/>
    </source>
</evidence>
<dbReference type="PROSITE" id="PS51257">
    <property type="entry name" value="PROKAR_LIPOPROTEIN"/>
    <property type="match status" value="1"/>
</dbReference>
<feature type="chain" id="PRO_5038410647" description="Lipocalin-like domain-containing protein" evidence="1">
    <location>
        <begin position="25"/>
        <end position="151"/>
    </location>
</feature>
<dbReference type="Proteomes" id="UP000808337">
    <property type="component" value="Unassembled WGS sequence"/>
</dbReference>
<reference evidence="2 3" key="1">
    <citation type="submission" date="2020-10" db="EMBL/GenBank/DDBJ databases">
        <title>Connecting structure to function with the recovery of over 1000 high-quality activated sludge metagenome-assembled genomes encoding full-length rRNA genes using long-read sequencing.</title>
        <authorList>
            <person name="Singleton C.M."/>
            <person name="Petriglieri F."/>
            <person name="Kristensen J.M."/>
            <person name="Kirkegaard R.H."/>
            <person name="Michaelsen T.Y."/>
            <person name="Andersen M.H."/>
            <person name="Karst S.M."/>
            <person name="Dueholm M.S."/>
            <person name="Nielsen P.H."/>
            <person name="Albertsen M."/>
        </authorList>
    </citation>
    <scope>NUCLEOTIDE SEQUENCE [LARGE SCALE GENOMIC DNA]</scope>
    <source>
        <strain evidence="2">Ribe_18-Q3-R11-54_MAXAC.273</strain>
    </source>
</reference>
<name>A0A9D7XST1_9BACT</name>
<keyword evidence="1" id="KW-0732">Signal</keyword>
<proteinExistence type="predicted"/>
<protein>
    <recommendedName>
        <fullName evidence="4">Lipocalin-like domain-containing protein</fullName>
    </recommendedName>
</protein>
<evidence type="ECO:0008006" key="4">
    <source>
        <dbReference type="Google" id="ProtNLM"/>
    </source>
</evidence>
<dbReference type="EMBL" id="JADKGY010000035">
    <property type="protein sequence ID" value="MBK9985331.1"/>
    <property type="molecule type" value="Genomic_DNA"/>
</dbReference>
<evidence type="ECO:0000313" key="2">
    <source>
        <dbReference type="EMBL" id="MBK9985331.1"/>
    </source>
</evidence>
<comment type="caution">
    <text evidence="2">The sequence shown here is derived from an EMBL/GenBank/DDBJ whole genome shotgun (WGS) entry which is preliminary data.</text>
</comment>
<evidence type="ECO:0000256" key="1">
    <source>
        <dbReference type="SAM" id="SignalP"/>
    </source>
</evidence>
<dbReference type="AlphaFoldDB" id="A0A9D7XST1"/>